<dbReference type="Proteomes" id="UP000236291">
    <property type="component" value="Unassembled WGS sequence"/>
</dbReference>
<dbReference type="SUPFAM" id="SSF56219">
    <property type="entry name" value="DNase I-like"/>
    <property type="match status" value="1"/>
</dbReference>
<evidence type="ECO:0000259" key="4">
    <source>
        <dbReference type="PROSITE" id="PS50878"/>
    </source>
</evidence>
<feature type="region of interest" description="Disordered" evidence="2">
    <location>
        <begin position="427"/>
        <end position="452"/>
    </location>
</feature>
<dbReference type="PANTHER" id="PTHR31635">
    <property type="entry name" value="REVERSE TRANSCRIPTASE DOMAIN-CONTAINING PROTEIN-RELATED"/>
    <property type="match status" value="1"/>
</dbReference>
<feature type="domain" description="Reverse transcriptase" evidence="4">
    <location>
        <begin position="945"/>
        <end position="1227"/>
    </location>
</feature>
<feature type="compositionally biased region" description="Basic residues" evidence="2">
    <location>
        <begin position="427"/>
        <end position="446"/>
    </location>
</feature>
<gene>
    <name evidence="5" type="ORF">L195_g011865</name>
</gene>
<sequence length="1289" mass="147947">MTCNFASSWPRWIISWYDGGSSPDFMLSSTAFIVVRWKRFVANFLQFKPPSHRAMMDLIIGQVTSLFQAILDLSVCNLCALWANIYNMDKWKENPLTKEEEEEIVVDDTVACEDESFKRSLVGKLWTEDHFNVRIFKQVVSQSWRLKNPVEIQDLSKNLFLFRFTSKRDLEMVLRNGPWSFDRNLVILKRISGEEQPSDLEMFTAEFWARIYDLPLKLRSDAMALRLGNTIGQFVEADSKDGHRLGKFLRVKVSIDLRKPLKRGTVLNYQGKRLHVFFKYERLPNFCYMCGRIGHQMKDCEEVEGNEEDGYEDIEEKELPYGSWLKASPLPKISGDIKKEQSSSSCSKSLFGETSTSKVGSKEGLGKGLEIEVVSSLKKSNVVGEIDEIEETNRGKDQKEVECVAESLGNVAISTQKMATFDIGSHTKQKTPVKAPRKWSRKKGARKAKEPDQTQLIADLGKRQLVEVVISEGHPEAILGVRALSRLIKLENPHLVFLMETRLKVDEMERIKIKCGFSSCLSVACTGSGRDRAGGISLLWQDQVNLSVINFSLNHILCSIVDGERGDNWFMSCMYGFPDEHNKRKTWDLIQQISNQVGNKWICLGDLNDILSPDDKLGGNTRSQTQMGIGRQVMEACGLQDMGFDGYPYTWTNGRQDSENIQCRLDRAMATEDFLNRFSPFKVVHLQRHGSDHAAILISLEHQDPSRKKRIHLFRFEEVWTKDKNCEDEVRNSWLNAGGQCVNKIEAMKCLDQVFNDYQIRTIRKDIEQVEEKLNNHNVWLETPEEVRQFKEMENRHAELLHLEEIIWRQRSRAVWLQDGDRNTKFFFAKASQRKKVNEIRKLKDHNGIWRNGEENVERVLIDYYSDLFATSDPSNIEETVQVVQGKLREDHKERCNGDFTREEILEAINQMHPLKAPGPDGLPAFFFQKYWSIIGEDVQSLILNILNNNRPPGDINKTFLTLIPKNKNPTTPKDYRPISLCNVLMKIVTKCIANRIKPILPEIIDEEQSAFVQGRLITDNALIAMECFHWLKKKKKGRKGMMALKLDMAKAYDRIEWPFVKATLISMGFPTKMVDLIMRCISTVSYQILINGQPSKRFTAERGLRQGDPLSPYLFILCADVFSGLLHQKVAANSIHGLKIARQAPQISHLFFADDSLLFTRANQHEAESIMEILSTYQKASGQMVNMDKSEVSFSRNMLNEEKEMICNKMGVKTVDTHSRYLGLPVVFGRSKKVVFSLVQDRVWKKLKGWKEKCLSQAGKEILIKSIVQAIPNYIMSCYKLPDGCCKE</sequence>
<dbReference type="GO" id="GO:0003676">
    <property type="term" value="F:nucleic acid binding"/>
    <property type="evidence" value="ECO:0007669"/>
    <property type="project" value="InterPro"/>
</dbReference>
<dbReference type="InterPro" id="IPR025558">
    <property type="entry name" value="DUF4283"/>
</dbReference>
<dbReference type="InterPro" id="IPR001878">
    <property type="entry name" value="Znf_CCHC"/>
</dbReference>
<name>A0A2K3PIT6_TRIPR</name>
<accession>A0A2K3PIT6</accession>
<reference evidence="5 6" key="2">
    <citation type="journal article" date="2017" name="Front. Plant Sci.">
        <title>Gene Classification and Mining of Molecular Markers Useful in Red Clover (Trifolium pratense) Breeding.</title>
        <authorList>
            <person name="Istvanek J."/>
            <person name="Dluhosova J."/>
            <person name="Dluhos P."/>
            <person name="Patkova L."/>
            <person name="Nedelnik J."/>
            <person name="Repkova J."/>
        </authorList>
    </citation>
    <scope>NUCLEOTIDE SEQUENCE [LARGE SCALE GENOMIC DNA]</scope>
    <source>
        <strain evidence="6">cv. Tatra</strain>
        <tissue evidence="5">Young leaves</tissue>
    </source>
</reference>
<dbReference type="Pfam" id="PF03372">
    <property type="entry name" value="Exo_endo_phos"/>
    <property type="match status" value="1"/>
</dbReference>
<organism evidence="5 6">
    <name type="scientific">Trifolium pratense</name>
    <name type="common">Red clover</name>
    <dbReference type="NCBI Taxonomy" id="57577"/>
    <lineage>
        <taxon>Eukaryota</taxon>
        <taxon>Viridiplantae</taxon>
        <taxon>Streptophyta</taxon>
        <taxon>Embryophyta</taxon>
        <taxon>Tracheophyta</taxon>
        <taxon>Spermatophyta</taxon>
        <taxon>Magnoliopsida</taxon>
        <taxon>eudicotyledons</taxon>
        <taxon>Gunneridae</taxon>
        <taxon>Pentapetalae</taxon>
        <taxon>rosids</taxon>
        <taxon>fabids</taxon>
        <taxon>Fabales</taxon>
        <taxon>Fabaceae</taxon>
        <taxon>Papilionoideae</taxon>
        <taxon>50 kb inversion clade</taxon>
        <taxon>NPAAA clade</taxon>
        <taxon>Hologalegina</taxon>
        <taxon>IRL clade</taxon>
        <taxon>Trifolieae</taxon>
        <taxon>Trifolium</taxon>
    </lineage>
</organism>
<dbReference type="EMBL" id="ASHM01007449">
    <property type="protein sequence ID" value="PNY15174.1"/>
    <property type="molecule type" value="Genomic_DNA"/>
</dbReference>
<keyword evidence="1" id="KW-0479">Metal-binding</keyword>
<feature type="non-terminal residue" evidence="5">
    <location>
        <position position="1289"/>
    </location>
</feature>
<reference evidence="5 6" key="1">
    <citation type="journal article" date="2014" name="Am. J. Bot.">
        <title>Genome assembly and annotation for red clover (Trifolium pratense; Fabaceae).</title>
        <authorList>
            <person name="Istvanek J."/>
            <person name="Jaros M."/>
            <person name="Krenek A."/>
            <person name="Repkova J."/>
        </authorList>
    </citation>
    <scope>NUCLEOTIDE SEQUENCE [LARGE SCALE GENOMIC DNA]</scope>
    <source>
        <strain evidence="6">cv. Tatra</strain>
        <tissue evidence="5">Young leaves</tissue>
    </source>
</reference>
<evidence type="ECO:0000256" key="1">
    <source>
        <dbReference type="PROSITE-ProRule" id="PRU00047"/>
    </source>
</evidence>
<evidence type="ECO:0000259" key="3">
    <source>
        <dbReference type="PROSITE" id="PS50158"/>
    </source>
</evidence>
<evidence type="ECO:0000313" key="5">
    <source>
        <dbReference type="EMBL" id="PNY15174.1"/>
    </source>
</evidence>
<dbReference type="InterPro" id="IPR000477">
    <property type="entry name" value="RT_dom"/>
</dbReference>
<proteinExistence type="predicted"/>
<feature type="domain" description="CCHC-type" evidence="3">
    <location>
        <begin position="287"/>
        <end position="302"/>
    </location>
</feature>
<dbReference type="PANTHER" id="PTHR31635:SF196">
    <property type="entry name" value="REVERSE TRANSCRIPTASE DOMAIN-CONTAINING PROTEIN-RELATED"/>
    <property type="match status" value="1"/>
</dbReference>
<dbReference type="STRING" id="57577.A0A2K3PIT6"/>
<protein>
    <submittedName>
        <fullName evidence="5">Ribonuclease H</fullName>
    </submittedName>
</protein>
<keyword evidence="1" id="KW-0862">Zinc</keyword>
<dbReference type="SUPFAM" id="SSF56672">
    <property type="entry name" value="DNA/RNA polymerases"/>
    <property type="match status" value="1"/>
</dbReference>
<dbReference type="InterPro" id="IPR025836">
    <property type="entry name" value="Zn_knuckle_CX2CX4HX4C"/>
</dbReference>
<evidence type="ECO:0000313" key="6">
    <source>
        <dbReference type="Proteomes" id="UP000236291"/>
    </source>
</evidence>
<dbReference type="InterPro" id="IPR005135">
    <property type="entry name" value="Endo/exonuclease/phosphatase"/>
</dbReference>
<dbReference type="Pfam" id="PF14392">
    <property type="entry name" value="zf-CCHC_4"/>
    <property type="match status" value="1"/>
</dbReference>
<dbReference type="Pfam" id="PF14111">
    <property type="entry name" value="DUF4283"/>
    <property type="match status" value="1"/>
</dbReference>
<dbReference type="GO" id="GO:0008270">
    <property type="term" value="F:zinc ion binding"/>
    <property type="evidence" value="ECO:0007669"/>
    <property type="project" value="UniProtKB-KW"/>
</dbReference>
<evidence type="ECO:0000256" key="2">
    <source>
        <dbReference type="SAM" id="MobiDB-lite"/>
    </source>
</evidence>
<keyword evidence="1" id="KW-0863">Zinc-finger</keyword>
<dbReference type="InterPro" id="IPR036691">
    <property type="entry name" value="Endo/exonu/phosph_ase_sf"/>
</dbReference>
<dbReference type="InterPro" id="IPR043502">
    <property type="entry name" value="DNA/RNA_pol_sf"/>
</dbReference>
<dbReference type="CDD" id="cd01650">
    <property type="entry name" value="RT_nLTR_like"/>
    <property type="match status" value="1"/>
</dbReference>
<dbReference type="PROSITE" id="PS50158">
    <property type="entry name" value="ZF_CCHC"/>
    <property type="match status" value="1"/>
</dbReference>
<comment type="caution">
    <text evidence="5">The sequence shown here is derived from an EMBL/GenBank/DDBJ whole genome shotgun (WGS) entry which is preliminary data.</text>
</comment>
<dbReference type="ExpressionAtlas" id="A0A2K3PIT6">
    <property type="expression patterns" value="baseline"/>
</dbReference>
<dbReference type="PROSITE" id="PS50878">
    <property type="entry name" value="RT_POL"/>
    <property type="match status" value="1"/>
</dbReference>
<dbReference type="Pfam" id="PF00078">
    <property type="entry name" value="RVT_1"/>
    <property type="match status" value="1"/>
</dbReference>
<dbReference type="Gene3D" id="3.60.10.10">
    <property type="entry name" value="Endonuclease/exonuclease/phosphatase"/>
    <property type="match status" value="1"/>
</dbReference>
<dbReference type="GO" id="GO:0003824">
    <property type="term" value="F:catalytic activity"/>
    <property type="evidence" value="ECO:0007669"/>
    <property type="project" value="InterPro"/>
</dbReference>